<feature type="domain" description="SIAH-type" evidence="11">
    <location>
        <begin position="76"/>
        <end position="134"/>
    </location>
</feature>
<dbReference type="Gene3D" id="3.30.40.10">
    <property type="entry name" value="Zinc/RING finger domain, C3HC4 (zinc finger)"/>
    <property type="match status" value="1"/>
</dbReference>
<proteinExistence type="inferred from homology"/>
<gene>
    <name evidence="12" type="primary">gb24845</name>
    <name evidence="12" type="ORF">PR202_gb24845</name>
</gene>
<evidence type="ECO:0000256" key="5">
    <source>
        <dbReference type="ARBA" id="ARBA00022679"/>
    </source>
</evidence>
<evidence type="ECO:0000256" key="8">
    <source>
        <dbReference type="ARBA" id="ARBA00022786"/>
    </source>
</evidence>
<dbReference type="GO" id="GO:0005737">
    <property type="term" value="C:cytoplasm"/>
    <property type="evidence" value="ECO:0007669"/>
    <property type="project" value="TreeGrafter"/>
</dbReference>
<dbReference type="EC" id="2.3.2.27" evidence="4"/>
<dbReference type="PANTHER" id="PTHR10315:SF96">
    <property type="entry name" value="SIAH-TYPE DOMAIN-CONTAINING PROTEIN"/>
    <property type="match status" value="1"/>
</dbReference>
<keyword evidence="8" id="KW-0833">Ubl conjugation pathway</keyword>
<dbReference type="PANTHER" id="PTHR10315">
    <property type="entry name" value="E3 UBIQUITIN PROTEIN LIGASE SIAH"/>
    <property type="match status" value="1"/>
</dbReference>
<evidence type="ECO:0000256" key="9">
    <source>
        <dbReference type="ARBA" id="ARBA00022833"/>
    </source>
</evidence>
<dbReference type="InterPro" id="IPR052088">
    <property type="entry name" value="E3_ubiquitin-ligase_SINA"/>
</dbReference>
<evidence type="ECO:0000259" key="11">
    <source>
        <dbReference type="PROSITE" id="PS51081"/>
    </source>
</evidence>
<keyword evidence="5" id="KW-0808">Transferase</keyword>
<organism evidence="12 13">
    <name type="scientific">Eleusine coracana subsp. coracana</name>
    <dbReference type="NCBI Taxonomy" id="191504"/>
    <lineage>
        <taxon>Eukaryota</taxon>
        <taxon>Viridiplantae</taxon>
        <taxon>Streptophyta</taxon>
        <taxon>Embryophyta</taxon>
        <taxon>Tracheophyta</taxon>
        <taxon>Spermatophyta</taxon>
        <taxon>Magnoliopsida</taxon>
        <taxon>Liliopsida</taxon>
        <taxon>Poales</taxon>
        <taxon>Poaceae</taxon>
        <taxon>PACMAD clade</taxon>
        <taxon>Chloridoideae</taxon>
        <taxon>Cynodonteae</taxon>
        <taxon>Eleusininae</taxon>
        <taxon>Eleusine</taxon>
    </lineage>
</organism>
<evidence type="ECO:0000256" key="1">
    <source>
        <dbReference type="ARBA" id="ARBA00000900"/>
    </source>
</evidence>
<evidence type="ECO:0000313" key="12">
    <source>
        <dbReference type="EMBL" id="GJN36022.1"/>
    </source>
</evidence>
<reference evidence="12" key="1">
    <citation type="journal article" date="2018" name="DNA Res.">
        <title>Multiple hybrid de novo genome assembly of finger millet, an orphan allotetraploid crop.</title>
        <authorList>
            <person name="Hatakeyama M."/>
            <person name="Aluri S."/>
            <person name="Balachadran M.T."/>
            <person name="Sivarajan S.R."/>
            <person name="Patrignani A."/>
            <person name="Gruter S."/>
            <person name="Poveda L."/>
            <person name="Shimizu-Inatsugi R."/>
            <person name="Baeten J."/>
            <person name="Francoijs K.J."/>
            <person name="Nataraja K.N."/>
            <person name="Reddy Y.A.N."/>
            <person name="Phadnis S."/>
            <person name="Ravikumar R.L."/>
            <person name="Schlapbach R."/>
            <person name="Sreeman S.M."/>
            <person name="Shimizu K.K."/>
        </authorList>
    </citation>
    <scope>NUCLEOTIDE SEQUENCE</scope>
</reference>
<dbReference type="InterPro" id="IPR049548">
    <property type="entry name" value="Sina-like_RING"/>
</dbReference>
<evidence type="ECO:0000256" key="2">
    <source>
        <dbReference type="ARBA" id="ARBA00004906"/>
    </source>
</evidence>
<dbReference type="PROSITE" id="PS51081">
    <property type="entry name" value="ZF_SIAH"/>
    <property type="match status" value="1"/>
</dbReference>
<dbReference type="EMBL" id="BQKI01000088">
    <property type="protein sequence ID" value="GJN36022.1"/>
    <property type="molecule type" value="Genomic_DNA"/>
</dbReference>
<dbReference type="GO" id="GO:0061630">
    <property type="term" value="F:ubiquitin protein ligase activity"/>
    <property type="evidence" value="ECO:0007669"/>
    <property type="project" value="UniProtKB-EC"/>
</dbReference>
<dbReference type="InterPro" id="IPR013010">
    <property type="entry name" value="Znf_SIAH"/>
</dbReference>
<evidence type="ECO:0000256" key="6">
    <source>
        <dbReference type="ARBA" id="ARBA00022723"/>
    </source>
</evidence>
<dbReference type="Proteomes" id="UP001054889">
    <property type="component" value="Unassembled WGS sequence"/>
</dbReference>
<evidence type="ECO:0000256" key="7">
    <source>
        <dbReference type="ARBA" id="ARBA00022771"/>
    </source>
</evidence>
<dbReference type="AlphaFoldDB" id="A0AAV5FML7"/>
<dbReference type="SUPFAM" id="SSF49599">
    <property type="entry name" value="TRAF domain-like"/>
    <property type="match status" value="1"/>
</dbReference>
<dbReference type="GO" id="GO:0008270">
    <property type="term" value="F:zinc ion binding"/>
    <property type="evidence" value="ECO:0007669"/>
    <property type="project" value="UniProtKB-KW"/>
</dbReference>
<keyword evidence="7 10" id="KW-0863">Zinc-finger</keyword>
<evidence type="ECO:0000256" key="3">
    <source>
        <dbReference type="ARBA" id="ARBA00009119"/>
    </source>
</evidence>
<accession>A0AAV5FML7</accession>
<evidence type="ECO:0000256" key="10">
    <source>
        <dbReference type="PROSITE-ProRule" id="PRU00455"/>
    </source>
</evidence>
<dbReference type="Pfam" id="PF21362">
    <property type="entry name" value="Sina_RING"/>
    <property type="match status" value="1"/>
</dbReference>
<sequence>MASAKRPRPETETMRVEDVDALDCGVCYHPLKPPIFQCKEGHALCSSCRDKLAPTGKCHVRGGYRRCRAMERLVETVLVACPNADHGCNARLIYYDLPGHCKVCPHAPCHCPGESCSFVGPTKQLVDHITGSHGWPCTKRIITRVCLQLKDGFNFLTVDHMVDNDGTTVRSTTGVFLFLLNVARQPFGRAISVFCIDPHCTYDGQGPSSKTI</sequence>
<dbReference type="Pfam" id="PF21361">
    <property type="entry name" value="Sina_ZnF"/>
    <property type="match status" value="1"/>
</dbReference>
<comment type="similarity">
    <text evidence="3">Belongs to the SINA (Seven in absentia) family.</text>
</comment>
<evidence type="ECO:0000256" key="4">
    <source>
        <dbReference type="ARBA" id="ARBA00012483"/>
    </source>
</evidence>
<comment type="pathway">
    <text evidence="2">Protein modification; protein ubiquitination.</text>
</comment>
<comment type="caution">
    <text evidence="12">The sequence shown here is derived from an EMBL/GenBank/DDBJ whole genome shotgun (WGS) entry which is preliminary data.</text>
</comment>
<dbReference type="InterPro" id="IPR013083">
    <property type="entry name" value="Znf_RING/FYVE/PHD"/>
</dbReference>
<keyword evidence="6" id="KW-0479">Metal-binding</keyword>
<name>A0AAV5FML7_ELECO</name>
<comment type="catalytic activity">
    <reaction evidence="1">
        <text>S-ubiquitinyl-[E2 ubiquitin-conjugating enzyme]-L-cysteine + [acceptor protein]-L-lysine = [E2 ubiquitin-conjugating enzyme]-L-cysteine + N(6)-ubiquitinyl-[acceptor protein]-L-lysine.</text>
        <dbReference type="EC" id="2.3.2.27"/>
    </reaction>
</comment>
<keyword evidence="9" id="KW-0862">Zinc</keyword>
<reference evidence="12" key="2">
    <citation type="submission" date="2021-12" db="EMBL/GenBank/DDBJ databases">
        <title>Resequencing data analysis of finger millet.</title>
        <authorList>
            <person name="Hatakeyama M."/>
            <person name="Aluri S."/>
            <person name="Balachadran M.T."/>
            <person name="Sivarajan S.R."/>
            <person name="Poveda L."/>
            <person name="Shimizu-Inatsugi R."/>
            <person name="Schlapbach R."/>
            <person name="Sreeman S.M."/>
            <person name="Shimizu K.K."/>
        </authorList>
    </citation>
    <scope>NUCLEOTIDE SEQUENCE</scope>
</reference>
<evidence type="ECO:0000313" key="13">
    <source>
        <dbReference type="Proteomes" id="UP001054889"/>
    </source>
</evidence>
<keyword evidence="13" id="KW-1185">Reference proteome</keyword>
<protein>
    <recommendedName>
        <fullName evidence="4">RING-type E3 ubiquitin transferase</fullName>
        <ecNumber evidence="4">2.3.2.27</ecNumber>
    </recommendedName>
</protein>